<evidence type="ECO:0000313" key="4">
    <source>
        <dbReference type="Proteomes" id="UP001188597"/>
    </source>
</evidence>
<name>A0AA89B1Q8_9ASTE</name>
<dbReference type="Pfam" id="PF13839">
    <property type="entry name" value="PC-Esterase"/>
    <property type="match status" value="1"/>
</dbReference>
<evidence type="ECO:0000256" key="1">
    <source>
        <dbReference type="ARBA" id="ARBA00007727"/>
    </source>
</evidence>
<protein>
    <recommendedName>
        <fullName evidence="2">Trichome birefringence-like C-terminal domain-containing protein</fullName>
    </recommendedName>
</protein>
<evidence type="ECO:0000259" key="2">
    <source>
        <dbReference type="Pfam" id="PF13839"/>
    </source>
</evidence>
<sequence>MSSCFVKQFRFIKHIMFVGDSLGSNQWQSLTCMLHTAVPQAPYNLWRKGAVSTFAIPLSKINPGVRNHVNSNTKSSLSTEHLYVSGGADLGWINFGTSSGASLMSSSLIARRGSTVLSSGGNGELPVYGQVAAQLVLFPNLDYIVCTMDDVRLVRMT</sequence>
<feature type="domain" description="Trichome birefringence-like C-terminal" evidence="2">
    <location>
        <begin position="13"/>
        <end position="56"/>
    </location>
</feature>
<evidence type="ECO:0000313" key="3">
    <source>
        <dbReference type="EMBL" id="KAK3024225.1"/>
    </source>
</evidence>
<gene>
    <name evidence="3" type="ORF">RJ639_044694</name>
</gene>
<keyword evidence="4" id="KW-1185">Reference proteome</keyword>
<accession>A0AA89B1Q8</accession>
<proteinExistence type="inferred from homology"/>
<dbReference type="GO" id="GO:0016740">
    <property type="term" value="F:transferase activity"/>
    <property type="evidence" value="ECO:0007669"/>
    <property type="project" value="InterPro"/>
</dbReference>
<comment type="caution">
    <text evidence="3">The sequence shown here is derived from an EMBL/GenBank/DDBJ whole genome shotgun (WGS) entry which is preliminary data.</text>
</comment>
<reference evidence="3" key="1">
    <citation type="submission" date="2022-12" db="EMBL/GenBank/DDBJ databases">
        <title>Draft genome assemblies for two species of Escallonia (Escalloniales).</title>
        <authorList>
            <person name="Chanderbali A."/>
            <person name="Dervinis C."/>
            <person name="Anghel I."/>
            <person name="Soltis D."/>
            <person name="Soltis P."/>
            <person name="Zapata F."/>
        </authorList>
    </citation>
    <scope>NUCLEOTIDE SEQUENCE</scope>
    <source>
        <strain evidence="3">UCBG64.0493</strain>
        <tissue evidence="3">Leaf</tissue>
    </source>
</reference>
<dbReference type="AlphaFoldDB" id="A0AA89B1Q8"/>
<organism evidence="3 4">
    <name type="scientific">Escallonia herrerae</name>
    <dbReference type="NCBI Taxonomy" id="1293975"/>
    <lineage>
        <taxon>Eukaryota</taxon>
        <taxon>Viridiplantae</taxon>
        <taxon>Streptophyta</taxon>
        <taxon>Embryophyta</taxon>
        <taxon>Tracheophyta</taxon>
        <taxon>Spermatophyta</taxon>
        <taxon>Magnoliopsida</taxon>
        <taxon>eudicotyledons</taxon>
        <taxon>Gunneridae</taxon>
        <taxon>Pentapetalae</taxon>
        <taxon>asterids</taxon>
        <taxon>campanulids</taxon>
        <taxon>Escalloniales</taxon>
        <taxon>Escalloniaceae</taxon>
        <taxon>Escallonia</taxon>
    </lineage>
</organism>
<dbReference type="EMBL" id="JAVXUP010000611">
    <property type="protein sequence ID" value="KAK3024225.1"/>
    <property type="molecule type" value="Genomic_DNA"/>
</dbReference>
<dbReference type="InterPro" id="IPR026057">
    <property type="entry name" value="TBL_C"/>
</dbReference>
<dbReference type="Proteomes" id="UP001188597">
    <property type="component" value="Unassembled WGS sequence"/>
</dbReference>
<comment type="similarity">
    <text evidence="1">Belongs to the PC-esterase family. TBL subfamily.</text>
</comment>